<dbReference type="Proteomes" id="UP000313988">
    <property type="component" value="Unassembled WGS sequence"/>
</dbReference>
<protein>
    <submittedName>
        <fullName evidence="2">Uncharacterized protein</fullName>
    </submittedName>
</protein>
<sequence>MRDDLIGLILGCGCRKRCCCGEPEARAPEPQGGNLFQQAGRGTPPLHVPEDSPFIPVIQSFDSPQRPGHWGQPHLPGVDPDGTFTGTGGSVGEAVAVLDDGSLLPVSSVVVDHAARTLSFPRIVSQVNDDPDTTAIECSKLSSDVLNSDGDLAGDPRYRPVGWTVQSGTWGQTTYQTRLYHYAGGFTDLDDAQAIATSGSVRYGRLMTGGVVLDPYRLIEFWDQWGEVDPRRPLLTLWRRYRRVQGYGEVIGGSPDWGTITATVQERTLGDWERDGVTPYYPEVRTVQTSSQLYWVISSAPTAPPPPPGQRWASPDGQVTVFGPYTDDHADLTDSELTAYGHTFAGGSWAALCGPVVTPERQTGGHPEPWILHELGNVITRITPDGEAQTMNRADFEAQTLRLNDRAFLRFNPVGTLFNTWPPQWAFAECGRGDTLEQVRAVALHDPWRDSVKAQVPEGTTLPPWWFWPARPRRRPPAAVSSAPLGLALADVLEAAGGTDPGGSS</sequence>
<proteinExistence type="predicted"/>
<evidence type="ECO:0000313" key="4">
    <source>
        <dbReference type="Proteomes" id="UP000629870"/>
    </source>
</evidence>
<name>A0A5C4Y9X1_9DEIO</name>
<accession>A0A5C4Y9X1</accession>
<reference evidence="1 4" key="2">
    <citation type="submission" date="2020-08" db="EMBL/GenBank/DDBJ databases">
        <title>Genomic Encyclopedia of Type Strains, Phase IV (KMG-IV): sequencing the most valuable type-strain genomes for metagenomic binning, comparative biology and taxonomic classification.</title>
        <authorList>
            <person name="Goeker M."/>
        </authorList>
    </citation>
    <scope>NUCLEOTIDE SEQUENCE [LARGE SCALE GENOMIC DNA]</scope>
    <source>
        <strain evidence="1 4">DSM 12027</strain>
    </source>
</reference>
<dbReference type="EMBL" id="VDMO01000005">
    <property type="protein sequence ID" value="TNM71900.1"/>
    <property type="molecule type" value="Genomic_DNA"/>
</dbReference>
<dbReference type="Proteomes" id="UP000629870">
    <property type="component" value="Unassembled WGS sequence"/>
</dbReference>
<evidence type="ECO:0000313" key="2">
    <source>
        <dbReference type="EMBL" id="TNM71900.1"/>
    </source>
</evidence>
<organism evidence="2 3">
    <name type="scientific">Deinococcus radiopugnans ATCC 19172</name>
    <dbReference type="NCBI Taxonomy" id="585398"/>
    <lineage>
        <taxon>Bacteria</taxon>
        <taxon>Thermotogati</taxon>
        <taxon>Deinococcota</taxon>
        <taxon>Deinococci</taxon>
        <taxon>Deinococcales</taxon>
        <taxon>Deinococcaceae</taxon>
        <taxon>Deinococcus</taxon>
    </lineage>
</organism>
<reference evidence="2 3" key="1">
    <citation type="submission" date="2019-06" db="EMBL/GenBank/DDBJ databases">
        <title>Genome sequence of Deinococcus radiopugnans ATCC 19172.</title>
        <authorList>
            <person name="Maclea K.S."/>
            <person name="Maynard C.R."/>
        </authorList>
    </citation>
    <scope>NUCLEOTIDE SEQUENCE [LARGE SCALE GENOMIC DNA]</scope>
    <source>
        <strain evidence="2 3">ATCC 19172</strain>
    </source>
</reference>
<gene>
    <name evidence="2" type="ORF">FHR04_05905</name>
    <name evidence="1" type="ORF">HNQ04_002066</name>
</gene>
<comment type="caution">
    <text evidence="2">The sequence shown here is derived from an EMBL/GenBank/DDBJ whole genome shotgun (WGS) entry which is preliminary data.</text>
</comment>
<evidence type="ECO:0000313" key="3">
    <source>
        <dbReference type="Proteomes" id="UP000313988"/>
    </source>
</evidence>
<keyword evidence="4" id="KW-1185">Reference proteome</keyword>
<dbReference type="RefSeq" id="WP_139401554.1">
    <property type="nucleotide sequence ID" value="NZ_JACHEW010000009.1"/>
</dbReference>
<dbReference type="AlphaFoldDB" id="A0A5C4Y9X1"/>
<dbReference type="OrthoDB" id="71264at2"/>
<dbReference type="EMBL" id="JACHEW010000009">
    <property type="protein sequence ID" value="MBB6016811.1"/>
    <property type="molecule type" value="Genomic_DNA"/>
</dbReference>
<evidence type="ECO:0000313" key="1">
    <source>
        <dbReference type="EMBL" id="MBB6016811.1"/>
    </source>
</evidence>